<evidence type="ECO:0000313" key="3">
    <source>
        <dbReference type="EMBL" id="NYI80772.1"/>
    </source>
</evidence>
<dbReference type="EMBL" id="JACBZR010000001">
    <property type="protein sequence ID" value="NYI80772.1"/>
    <property type="molecule type" value="Genomic_DNA"/>
</dbReference>
<name>A0A7Z0DSQ0_9ACTN</name>
<feature type="region of interest" description="Disordered" evidence="1">
    <location>
        <begin position="163"/>
        <end position="182"/>
    </location>
</feature>
<comment type="caution">
    <text evidence="3">The sequence shown here is derived from an EMBL/GenBank/DDBJ whole genome shotgun (WGS) entry which is preliminary data.</text>
</comment>
<reference evidence="3 4" key="1">
    <citation type="submission" date="2020-07" db="EMBL/GenBank/DDBJ databases">
        <title>Sequencing the genomes of 1000 actinobacteria strains.</title>
        <authorList>
            <person name="Klenk H.-P."/>
        </authorList>
    </citation>
    <scope>NUCLEOTIDE SEQUENCE [LARGE SCALE GENOMIC DNA]</scope>
    <source>
        <strain evidence="3 4">DSM 26487</strain>
    </source>
</reference>
<organism evidence="3 4">
    <name type="scientific">Nocardioides panzhihuensis</name>
    <dbReference type="NCBI Taxonomy" id="860243"/>
    <lineage>
        <taxon>Bacteria</taxon>
        <taxon>Bacillati</taxon>
        <taxon>Actinomycetota</taxon>
        <taxon>Actinomycetes</taxon>
        <taxon>Propionibacteriales</taxon>
        <taxon>Nocardioidaceae</taxon>
        <taxon>Nocardioides</taxon>
    </lineage>
</organism>
<gene>
    <name evidence="3" type="ORF">BJ988_005420</name>
</gene>
<feature type="signal peptide" evidence="2">
    <location>
        <begin position="1"/>
        <end position="23"/>
    </location>
</feature>
<protein>
    <submittedName>
        <fullName evidence="3">Uncharacterized protein</fullName>
    </submittedName>
</protein>
<keyword evidence="4" id="KW-1185">Reference proteome</keyword>
<dbReference type="RefSeq" id="WP_179660931.1">
    <property type="nucleotide sequence ID" value="NZ_JACBZR010000001.1"/>
</dbReference>
<accession>A0A7Z0DSQ0</accession>
<feature type="chain" id="PRO_5039621824" evidence="2">
    <location>
        <begin position="24"/>
        <end position="182"/>
    </location>
</feature>
<dbReference type="Proteomes" id="UP000564496">
    <property type="component" value="Unassembled WGS sequence"/>
</dbReference>
<evidence type="ECO:0000256" key="2">
    <source>
        <dbReference type="SAM" id="SignalP"/>
    </source>
</evidence>
<evidence type="ECO:0000313" key="4">
    <source>
        <dbReference type="Proteomes" id="UP000564496"/>
    </source>
</evidence>
<sequence length="182" mass="18207">MSKKTGLLRRAAAVAAFSGVAFALTNGAAVAAPADIDVPAAGDVSPSDLSPSSQKAWEDFILGGSYVTEGASQMVSGAWVGAPGLLLAGATGAPLTPEQMAAWENWDEGGYKIGEGAAMMVAGAYVGAPGYVLDQIAAGATPGDLSPSELEQVSFLIPEDSPALEGVPTEQVPNPMAPLGSF</sequence>
<proteinExistence type="predicted"/>
<dbReference type="AlphaFoldDB" id="A0A7Z0DSQ0"/>
<evidence type="ECO:0000256" key="1">
    <source>
        <dbReference type="SAM" id="MobiDB-lite"/>
    </source>
</evidence>
<keyword evidence="2" id="KW-0732">Signal</keyword>